<sequence length="59" mass="7216">MGSWNKQDIIELLEYRITNEVASQEEITFYEDYKWFNKMDESSTVFKKLVLHIERINNK</sequence>
<comment type="caution">
    <text evidence="1">The sequence shown here is derived from an EMBL/GenBank/DDBJ whole genome shotgun (WGS) entry which is preliminary data.</text>
</comment>
<dbReference type="Proteomes" id="UP001467674">
    <property type="component" value="Unassembled WGS sequence"/>
</dbReference>
<organism evidence="1 2">
    <name type="scientific">Bacillus altitudinis</name>
    <dbReference type="NCBI Taxonomy" id="293387"/>
    <lineage>
        <taxon>Bacteria</taxon>
        <taxon>Bacillati</taxon>
        <taxon>Bacillota</taxon>
        <taxon>Bacilli</taxon>
        <taxon>Bacillales</taxon>
        <taxon>Bacillaceae</taxon>
        <taxon>Bacillus</taxon>
    </lineage>
</organism>
<dbReference type="EMBL" id="JBEOME010000019">
    <property type="protein sequence ID" value="MER3123584.1"/>
    <property type="molecule type" value="Genomic_DNA"/>
</dbReference>
<accession>A0ABV1SAM2</accession>
<name>A0ABV1SAM2_BACAB</name>
<proteinExistence type="predicted"/>
<evidence type="ECO:0000313" key="1">
    <source>
        <dbReference type="EMBL" id="MER3123584.1"/>
    </source>
</evidence>
<dbReference type="RefSeq" id="WP_350386960.1">
    <property type="nucleotide sequence ID" value="NZ_JBEOME010000019.1"/>
</dbReference>
<reference evidence="1 2" key="1">
    <citation type="submission" date="2024-06" db="EMBL/GenBank/DDBJ databases">
        <title>Construction of an artificial bacterial consortium using nitrogen cycle bacteria from Cuatro Cienegas Basin and a mangrove forest.</title>
        <authorList>
            <person name="Aguilera-Najera D."/>
            <person name="Marquez-Cianci L."/>
            <person name="Martinez-Perez E."/>
            <person name="Rosas-Barrera M."/>
            <person name="Rodriguez-Cruz U.E."/>
            <person name="Tapia-Lopez R."/>
            <person name="Eguiarte L.E."/>
            <person name="Souza-Saldivar V."/>
        </authorList>
    </citation>
    <scope>NUCLEOTIDE SEQUENCE [LARGE SCALE GENOMIC DNA]</scope>
    <source>
        <strain evidence="1 2">S14-15</strain>
    </source>
</reference>
<evidence type="ECO:0000313" key="2">
    <source>
        <dbReference type="Proteomes" id="UP001467674"/>
    </source>
</evidence>
<protein>
    <submittedName>
        <fullName evidence="1">Uncharacterized protein</fullName>
    </submittedName>
</protein>
<keyword evidence="2" id="KW-1185">Reference proteome</keyword>
<gene>
    <name evidence="1" type="ORF">ABQG71_20710</name>
</gene>